<feature type="transmembrane region" description="Helical" evidence="1">
    <location>
        <begin position="105"/>
        <end position="126"/>
    </location>
</feature>
<evidence type="ECO:0000256" key="1">
    <source>
        <dbReference type="SAM" id="Phobius"/>
    </source>
</evidence>
<protein>
    <submittedName>
        <fullName evidence="2">Uncharacterized protein</fullName>
    </submittedName>
</protein>
<keyword evidence="1" id="KW-1133">Transmembrane helix</keyword>
<name>A0A0A9D2V6_ARUDO</name>
<keyword evidence="1" id="KW-0812">Transmembrane</keyword>
<dbReference type="AlphaFoldDB" id="A0A0A9D2V6"/>
<sequence length="127" mass="14855">MTSTMIQRRTSFVLESPMVLPRRSATIVAHMTISHMIAQSRIRERTRMKMVVSIKRRATTRRRTRNSSSRIAREERPMLLESGSPARMEVTQVIMMIIKPSSPGLLFIMTLLYLHLQYALWLEIIIR</sequence>
<keyword evidence="1" id="KW-0472">Membrane</keyword>
<reference evidence="2" key="1">
    <citation type="submission" date="2014-09" db="EMBL/GenBank/DDBJ databases">
        <authorList>
            <person name="Magalhaes I.L.F."/>
            <person name="Oliveira U."/>
            <person name="Santos F.R."/>
            <person name="Vidigal T.H.D.A."/>
            <person name="Brescovit A.D."/>
            <person name="Santos A.J."/>
        </authorList>
    </citation>
    <scope>NUCLEOTIDE SEQUENCE</scope>
    <source>
        <tissue evidence="2">Shoot tissue taken approximately 20 cm above the soil surface</tissue>
    </source>
</reference>
<accession>A0A0A9D2V6</accession>
<reference evidence="2" key="2">
    <citation type="journal article" date="2015" name="Data Brief">
        <title>Shoot transcriptome of the giant reed, Arundo donax.</title>
        <authorList>
            <person name="Barrero R.A."/>
            <person name="Guerrero F.D."/>
            <person name="Moolhuijzen P."/>
            <person name="Goolsby J.A."/>
            <person name="Tidwell J."/>
            <person name="Bellgard S.E."/>
            <person name="Bellgard M.I."/>
        </authorList>
    </citation>
    <scope>NUCLEOTIDE SEQUENCE</scope>
    <source>
        <tissue evidence="2">Shoot tissue taken approximately 20 cm above the soil surface</tissue>
    </source>
</reference>
<organism evidence="2">
    <name type="scientific">Arundo donax</name>
    <name type="common">Giant reed</name>
    <name type="synonym">Donax arundinaceus</name>
    <dbReference type="NCBI Taxonomy" id="35708"/>
    <lineage>
        <taxon>Eukaryota</taxon>
        <taxon>Viridiplantae</taxon>
        <taxon>Streptophyta</taxon>
        <taxon>Embryophyta</taxon>
        <taxon>Tracheophyta</taxon>
        <taxon>Spermatophyta</taxon>
        <taxon>Magnoliopsida</taxon>
        <taxon>Liliopsida</taxon>
        <taxon>Poales</taxon>
        <taxon>Poaceae</taxon>
        <taxon>PACMAD clade</taxon>
        <taxon>Arundinoideae</taxon>
        <taxon>Arundineae</taxon>
        <taxon>Arundo</taxon>
    </lineage>
</organism>
<proteinExistence type="predicted"/>
<dbReference type="EMBL" id="GBRH01215799">
    <property type="protein sequence ID" value="JAD82096.1"/>
    <property type="molecule type" value="Transcribed_RNA"/>
</dbReference>
<evidence type="ECO:0000313" key="2">
    <source>
        <dbReference type="EMBL" id="JAD82096.1"/>
    </source>
</evidence>